<dbReference type="Gene3D" id="3.10.450.620">
    <property type="entry name" value="JHP933, nucleotidyltransferase-like core domain"/>
    <property type="match status" value="1"/>
</dbReference>
<dbReference type="Proteomes" id="UP000317512">
    <property type="component" value="Chromosome"/>
</dbReference>
<name>A0A5B8KCB2_9MOLU</name>
<dbReference type="AlphaFoldDB" id="A0A5B8KCB2"/>
<dbReference type="InterPro" id="IPR014942">
    <property type="entry name" value="AbiEii"/>
</dbReference>
<dbReference type="GO" id="GO:0016740">
    <property type="term" value="F:transferase activity"/>
    <property type="evidence" value="ECO:0007669"/>
    <property type="project" value="UniProtKB-KW"/>
</dbReference>
<sequence>MLNYLFTESKWKNLFVFKGGTSLSKCYGIIKRFSEDIDLILDWRAIGYEKYEPWSERTSTQQDKFNKNANLKTQDFLIKKFIPNVVNDLKILIKNPFEIFIDPLDNQTVIFKYPKIFDNNYIRKEIRLEIGPLAAWTPSEDILIKPDLYKDFPKIFSGDGIIVKSVSPQRTFWEKITILHQEANRPNNVFIPKRQARHYYDVYSFMNSKYIKDALIDIKLLYKVVQFKQKFYYTKWAKYEEATIDKIKIVPEEYRINEIKEDYEHMKQMIYGDIPPFELIIENLKNLEEQIHKLNKK</sequence>
<organism evidence="1 2">
    <name type="scientific">Mycoplasma anserisalpingitidis</name>
    <dbReference type="NCBI Taxonomy" id="519450"/>
    <lineage>
        <taxon>Bacteria</taxon>
        <taxon>Bacillati</taxon>
        <taxon>Mycoplasmatota</taxon>
        <taxon>Mollicutes</taxon>
        <taxon>Mycoplasmataceae</taxon>
        <taxon>Mycoplasma</taxon>
    </lineage>
</organism>
<proteinExistence type="predicted"/>
<dbReference type="OrthoDB" id="9780929at2"/>
<gene>
    <name evidence="1" type="ORF">FOY43_03470</name>
</gene>
<dbReference type="EMBL" id="CP041663">
    <property type="protein sequence ID" value="QDY88777.1"/>
    <property type="molecule type" value="Genomic_DNA"/>
</dbReference>
<dbReference type="Pfam" id="PF08843">
    <property type="entry name" value="AbiEii"/>
    <property type="match status" value="1"/>
</dbReference>
<protein>
    <submittedName>
        <fullName evidence="1">Nucleotidyl transferase AbiEii/AbiGii toxin family protein</fullName>
    </submittedName>
</protein>
<accession>A0A5B8KCB2</accession>
<reference evidence="2" key="1">
    <citation type="submission" date="2019-07" db="EMBL/GenBank/DDBJ databases">
        <title>Complete genome sequences of three Mycoplasma sp. 1220 strains.</title>
        <authorList>
            <person name="Grozner D."/>
            <person name="Forro B."/>
            <person name="Kovacs A.B."/>
            <person name="Marton S."/>
            <person name="Banyai K."/>
            <person name="Kreizinger Z."/>
            <person name="Sulyok K.M."/>
            <person name="Gyuranecz M."/>
        </authorList>
    </citation>
    <scope>NUCLEOTIDE SEQUENCE [LARGE SCALE GENOMIC DNA]</scope>
    <source>
        <strain evidence="2">MYCAV93</strain>
    </source>
</reference>
<evidence type="ECO:0000313" key="2">
    <source>
        <dbReference type="Proteomes" id="UP000317512"/>
    </source>
</evidence>
<keyword evidence="1" id="KW-0808">Transferase</keyword>
<evidence type="ECO:0000313" key="1">
    <source>
        <dbReference type="EMBL" id="QDY88777.1"/>
    </source>
</evidence>